<dbReference type="PROSITE" id="PS50172">
    <property type="entry name" value="BRCT"/>
    <property type="match status" value="2"/>
</dbReference>
<gene>
    <name evidence="2" type="ORF">CVIRNUC_003149</name>
</gene>
<dbReference type="PANTHER" id="PTHR47667:SF1">
    <property type="entry name" value="REGULATOR OF TY1 TRANSPOSITION PROTEIN 107"/>
    <property type="match status" value="1"/>
</dbReference>
<protein>
    <recommendedName>
        <fullName evidence="1">BRCT domain-containing protein</fullName>
    </recommendedName>
</protein>
<organism evidence="2 3">
    <name type="scientific">Coccomyxa viridis</name>
    <dbReference type="NCBI Taxonomy" id="1274662"/>
    <lineage>
        <taxon>Eukaryota</taxon>
        <taxon>Viridiplantae</taxon>
        <taxon>Chlorophyta</taxon>
        <taxon>core chlorophytes</taxon>
        <taxon>Trebouxiophyceae</taxon>
        <taxon>Trebouxiophyceae incertae sedis</taxon>
        <taxon>Coccomyxaceae</taxon>
        <taxon>Coccomyxa</taxon>
    </lineage>
</organism>
<keyword evidence="3" id="KW-1185">Reference proteome</keyword>
<dbReference type="AlphaFoldDB" id="A0AAV1I237"/>
<dbReference type="SUPFAM" id="SSF52113">
    <property type="entry name" value="BRCT domain"/>
    <property type="match status" value="2"/>
</dbReference>
<reference evidence="2 3" key="1">
    <citation type="submission" date="2023-10" db="EMBL/GenBank/DDBJ databases">
        <authorList>
            <person name="Maclean D."/>
            <person name="Macfadyen A."/>
        </authorList>
    </citation>
    <scope>NUCLEOTIDE SEQUENCE [LARGE SCALE GENOMIC DNA]</scope>
</reference>
<evidence type="ECO:0000259" key="1">
    <source>
        <dbReference type="PROSITE" id="PS50172"/>
    </source>
</evidence>
<proteinExistence type="predicted"/>
<dbReference type="PANTHER" id="PTHR47667">
    <property type="entry name" value="REGULATOR OF TY1 TRANSPOSITION PROTEIN 107"/>
    <property type="match status" value="1"/>
</dbReference>
<dbReference type="InterPro" id="IPR053036">
    <property type="entry name" value="CellCycle_DNARepair_Reg"/>
</dbReference>
<feature type="domain" description="BRCT" evidence="1">
    <location>
        <begin position="112"/>
        <end position="202"/>
    </location>
</feature>
<evidence type="ECO:0000313" key="2">
    <source>
        <dbReference type="EMBL" id="CAK0764347.1"/>
    </source>
</evidence>
<dbReference type="EMBL" id="CAUYUE010000004">
    <property type="protein sequence ID" value="CAK0764347.1"/>
    <property type="molecule type" value="Genomic_DNA"/>
</dbReference>
<dbReference type="InterPro" id="IPR036420">
    <property type="entry name" value="BRCT_dom_sf"/>
</dbReference>
<name>A0AAV1I237_9CHLO</name>
<comment type="caution">
    <text evidence="2">The sequence shown here is derived from an EMBL/GenBank/DDBJ whole genome shotgun (WGS) entry which is preliminary data.</text>
</comment>
<feature type="domain" description="BRCT" evidence="1">
    <location>
        <begin position="8"/>
        <end position="100"/>
    </location>
</feature>
<sequence length="259" mass="28954">MDMTQPWEPKSCFEGLVLAASEEDWSTHEQFSCQSILEAGGGKAVTLKYGKAACTHVLVKHKGQSSYDWGLKALKPLVNPLWLWDSYEAAEVLPLQDPVYQPFPADPVPGASDIQITVTGFMGHLRLHMMDLMGHMGLDVKKAMPPSTITHVVASDLQDRASRKLEHARRVQKERRVCVINCLWVFNSLRSWRLLPEGDYVDNPDPAYDPSHGVRICDSLLGSAANPHDMHRNSENKDDPLPVRGMHISILFMVCICIA</sequence>
<dbReference type="InterPro" id="IPR001357">
    <property type="entry name" value="BRCT_dom"/>
</dbReference>
<dbReference type="Gene3D" id="3.40.50.10190">
    <property type="entry name" value="BRCT domain"/>
    <property type="match status" value="2"/>
</dbReference>
<accession>A0AAV1I237</accession>
<dbReference type="Proteomes" id="UP001314263">
    <property type="component" value="Unassembled WGS sequence"/>
</dbReference>
<dbReference type="Pfam" id="PF12738">
    <property type="entry name" value="PTCB-BRCT"/>
    <property type="match status" value="1"/>
</dbReference>
<evidence type="ECO:0000313" key="3">
    <source>
        <dbReference type="Proteomes" id="UP001314263"/>
    </source>
</evidence>